<keyword evidence="9" id="KW-1185">Reference proteome</keyword>
<dbReference type="OrthoDB" id="5410178at2759"/>
<evidence type="ECO:0000256" key="2">
    <source>
        <dbReference type="ARBA" id="ARBA00022692"/>
    </source>
</evidence>
<feature type="domain" description="Major facilitator superfamily (MFS) profile" evidence="7">
    <location>
        <begin position="47"/>
        <end position="476"/>
    </location>
</feature>
<sequence length="498" mass="55193">MVDDERSTHDSVQREAAQRGLQKTDSNSFTWNTDHKDFPRNWTLWRKTYDGLLIFFLEFFTTVISTTGPSAAEPAMKEYGLSRVIALTGFQFMYGIGQALGGLVMPPFSETLGRRKSYLLSAALYSISSLLVGVVPSPVGVFVGRFFSGFASSVPSIVLAGSIEDLYSNRSRLWFLWLWNCSTTFGMCLGPIYGSYIATSAGWRWIFHTSAIISAVLFVLLFAIKESRPTKLLSERLDSLQSEFGGLDLDLPNPDRPTSSHELLTVILLRPARLGMTEPIIILVASISATVWGMVYLFTESFTVVYSQFGWAEKSTSLPFIALLPGVLLGVFVRLWDQHQMNDRQRNGVSPKPEDKINGFAIAAPALAVGLWVFGWTVPPLVHTHWIVSMFGLALIGFAVNEFAYTLSGYIADSYTIYASSGLAAVAFLRGTLSGCMPLFAYQMYSGLGSNIATSIIAAVATLFCVTPYIFLKHGLRLRERSRFARFSAEMNERQNID</sequence>
<dbReference type="EMBL" id="LXJU01000042">
    <property type="protein sequence ID" value="OGE47531.1"/>
    <property type="molecule type" value="Genomic_DNA"/>
</dbReference>
<feature type="region of interest" description="Disordered" evidence="5">
    <location>
        <begin position="1"/>
        <end position="25"/>
    </location>
</feature>
<dbReference type="GeneID" id="34581900"/>
<dbReference type="PANTHER" id="PTHR23502:SF157">
    <property type="entry name" value="MAJOR FACILITATOR SUPERFAMILY (MFS) PROFILE DOMAIN-CONTAINING PROTEIN-RELATED"/>
    <property type="match status" value="1"/>
</dbReference>
<evidence type="ECO:0000313" key="9">
    <source>
        <dbReference type="Proteomes" id="UP000177622"/>
    </source>
</evidence>
<feature type="transmembrane region" description="Helical" evidence="6">
    <location>
        <begin position="318"/>
        <end position="336"/>
    </location>
</feature>
<feature type="transmembrane region" description="Helical" evidence="6">
    <location>
        <begin position="205"/>
        <end position="224"/>
    </location>
</feature>
<reference evidence="8 9" key="1">
    <citation type="journal article" date="2016" name="Sci. Rep.">
        <title>Penicillium arizonense, a new, genome sequenced fungal species, reveals a high chemical diversity in secreted metabolites.</title>
        <authorList>
            <person name="Grijseels S."/>
            <person name="Nielsen J.C."/>
            <person name="Randelovic M."/>
            <person name="Nielsen J."/>
            <person name="Nielsen K.F."/>
            <person name="Workman M."/>
            <person name="Frisvad J.C."/>
        </authorList>
    </citation>
    <scope>NUCLEOTIDE SEQUENCE [LARGE SCALE GENOMIC DNA]</scope>
    <source>
        <strain evidence="8 9">CBS 141311</strain>
    </source>
</reference>
<dbReference type="Pfam" id="PF07690">
    <property type="entry name" value="MFS_1"/>
    <property type="match status" value="1"/>
</dbReference>
<evidence type="ECO:0000256" key="1">
    <source>
        <dbReference type="ARBA" id="ARBA00004141"/>
    </source>
</evidence>
<protein>
    <recommendedName>
        <fullName evidence="7">Major facilitator superfamily (MFS) profile domain-containing protein</fullName>
    </recommendedName>
</protein>
<comment type="caution">
    <text evidence="8">The sequence shown here is derived from an EMBL/GenBank/DDBJ whole genome shotgun (WGS) entry which is preliminary data.</text>
</comment>
<feature type="compositionally biased region" description="Basic and acidic residues" evidence="5">
    <location>
        <begin position="1"/>
        <end position="17"/>
    </location>
</feature>
<evidence type="ECO:0000256" key="6">
    <source>
        <dbReference type="SAM" id="Phobius"/>
    </source>
</evidence>
<accession>A0A1F5L3P6</accession>
<evidence type="ECO:0000256" key="5">
    <source>
        <dbReference type="SAM" id="MobiDB-lite"/>
    </source>
</evidence>
<dbReference type="SUPFAM" id="SSF103473">
    <property type="entry name" value="MFS general substrate transporter"/>
    <property type="match status" value="1"/>
</dbReference>
<dbReference type="AlphaFoldDB" id="A0A1F5L3P6"/>
<dbReference type="GO" id="GO:0016020">
    <property type="term" value="C:membrane"/>
    <property type="evidence" value="ECO:0007669"/>
    <property type="project" value="UniProtKB-SubCell"/>
</dbReference>
<feature type="transmembrane region" description="Helical" evidence="6">
    <location>
        <begin position="384"/>
        <end position="405"/>
    </location>
</feature>
<feature type="transmembrane region" description="Helical" evidence="6">
    <location>
        <begin position="117"/>
        <end position="136"/>
    </location>
</feature>
<feature type="transmembrane region" description="Helical" evidence="6">
    <location>
        <begin position="357"/>
        <end position="378"/>
    </location>
</feature>
<feature type="transmembrane region" description="Helical" evidence="6">
    <location>
        <begin position="52"/>
        <end position="72"/>
    </location>
</feature>
<organism evidence="8 9">
    <name type="scientific">Penicillium arizonense</name>
    <dbReference type="NCBI Taxonomy" id="1835702"/>
    <lineage>
        <taxon>Eukaryota</taxon>
        <taxon>Fungi</taxon>
        <taxon>Dikarya</taxon>
        <taxon>Ascomycota</taxon>
        <taxon>Pezizomycotina</taxon>
        <taxon>Eurotiomycetes</taxon>
        <taxon>Eurotiomycetidae</taxon>
        <taxon>Eurotiales</taxon>
        <taxon>Aspergillaceae</taxon>
        <taxon>Penicillium</taxon>
    </lineage>
</organism>
<gene>
    <name evidence="8" type="ORF">PENARI_c042G06020</name>
</gene>
<name>A0A1F5L3P6_PENAI</name>
<dbReference type="GO" id="GO:0022857">
    <property type="term" value="F:transmembrane transporter activity"/>
    <property type="evidence" value="ECO:0007669"/>
    <property type="project" value="InterPro"/>
</dbReference>
<comment type="subcellular location">
    <subcellularLocation>
        <location evidence="1">Membrane</location>
        <topology evidence="1">Multi-pass membrane protein</topology>
    </subcellularLocation>
</comment>
<feature type="transmembrane region" description="Helical" evidence="6">
    <location>
        <begin position="84"/>
        <end position="105"/>
    </location>
</feature>
<dbReference type="PROSITE" id="PS50850">
    <property type="entry name" value="MFS"/>
    <property type="match status" value="1"/>
</dbReference>
<feature type="transmembrane region" description="Helical" evidence="6">
    <location>
        <begin position="452"/>
        <end position="472"/>
    </location>
</feature>
<dbReference type="InterPro" id="IPR036259">
    <property type="entry name" value="MFS_trans_sf"/>
</dbReference>
<feature type="transmembrane region" description="Helical" evidence="6">
    <location>
        <begin position="280"/>
        <end position="298"/>
    </location>
</feature>
<proteinExistence type="predicted"/>
<evidence type="ECO:0000259" key="7">
    <source>
        <dbReference type="PROSITE" id="PS50850"/>
    </source>
</evidence>
<keyword evidence="2 6" id="KW-0812">Transmembrane</keyword>
<dbReference type="Gene3D" id="1.20.1250.20">
    <property type="entry name" value="MFS general substrate transporter like domains"/>
    <property type="match status" value="1"/>
</dbReference>
<dbReference type="STRING" id="1835702.A0A1F5L3P6"/>
<evidence type="ECO:0000256" key="4">
    <source>
        <dbReference type="ARBA" id="ARBA00023136"/>
    </source>
</evidence>
<keyword evidence="3 6" id="KW-1133">Transmembrane helix</keyword>
<evidence type="ECO:0000256" key="3">
    <source>
        <dbReference type="ARBA" id="ARBA00022989"/>
    </source>
</evidence>
<dbReference type="PANTHER" id="PTHR23502">
    <property type="entry name" value="MAJOR FACILITATOR SUPERFAMILY"/>
    <property type="match status" value="1"/>
</dbReference>
<dbReference type="InterPro" id="IPR020846">
    <property type="entry name" value="MFS_dom"/>
</dbReference>
<keyword evidence="4 6" id="KW-0472">Membrane</keyword>
<evidence type="ECO:0000313" key="8">
    <source>
        <dbReference type="EMBL" id="OGE47531.1"/>
    </source>
</evidence>
<feature type="transmembrane region" description="Helical" evidence="6">
    <location>
        <begin position="142"/>
        <end position="161"/>
    </location>
</feature>
<feature type="transmembrane region" description="Helical" evidence="6">
    <location>
        <begin position="417"/>
        <end position="440"/>
    </location>
</feature>
<dbReference type="RefSeq" id="XP_022482990.1">
    <property type="nucleotide sequence ID" value="XM_022637166.1"/>
</dbReference>
<dbReference type="InterPro" id="IPR011701">
    <property type="entry name" value="MFS"/>
</dbReference>
<feature type="transmembrane region" description="Helical" evidence="6">
    <location>
        <begin position="173"/>
        <end position="193"/>
    </location>
</feature>
<dbReference type="Proteomes" id="UP000177622">
    <property type="component" value="Unassembled WGS sequence"/>
</dbReference>